<dbReference type="InterPro" id="IPR036188">
    <property type="entry name" value="FAD/NAD-bd_sf"/>
</dbReference>
<accession>A0ABW5JBG4</accession>
<evidence type="ECO:0000313" key="1">
    <source>
        <dbReference type="EMBL" id="MFD2523141.1"/>
    </source>
</evidence>
<proteinExistence type="predicted"/>
<dbReference type="EMBL" id="JBHULC010000027">
    <property type="protein sequence ID" value="MFD2523141.1"/>
    <property type="molecule type" value="Genomic_DNA"/>
</dbReference>
<comment type="caution">
    <text evidence="1">The sequence shown here is derived from an EMBL/GenBank/DDBJ whole genome shotgun (WGS) entry which is preliminary data.</text>
</comment>
<dbReference type="Gene3D" id="3.50.50.60">
    <property type="entry name" value="FAD/NAD(P)-binding domain"/>
    <property type="match status" value="1"/>
</dbReference>
<protein>
    <submittedName>
        <fullName evidence="1">Lycopene cyclase family protein</fullName>
    </submittedName>
</protein>
<evidence type="ECO:0000313" key="2">
    <source>
        <dbReference type="Proteomes" id="UP001597510"/>
    </source>
</evidence>
<dbReference type="Proteomes" id="UP001597510">
    <property type="component" value="Unassembled WGS sequence"/>
</dbReference>
<keyword evidence="2" id="KW-1185">Reference proteome</keyword>
<organism evidence="1 2">
    <name type="scientific">Emticicia soli</name>
    <dbReference type="NCBI Taxonomy" id="2027878"/>
    <lineage>
        <taxon>Bacteria</taxon>
        <taxon>Pseudomonadati</taxon>
        <taxon>Bacteroidota</taxon>
        <taxon>Cytophagia</taxon>
        <taxon>Cytophagales</taxon>
        <taxon>Leadbetterellaceae</taxon>
        <taxon>Emticicia</taxon>
    </lineage>
</organism>
<sequence length="393" mass="45399">MHYDYIICGGGMAGLSLAYYLQNSKLADKRVLIIEPEDKNNNDRTWAMWEKTPNAFEHILYKSWNVVQLIDANGVAQTLDMGGYKYKLLRGIDFYAFVTTELKKHANISWLKGKVKHIHEEAQGASVETQNGELLQAEYVFDSTYRLDLSQKLNHNLLQHFKGYVIETEQPCFNAALPVMMNFNVAQKNDCRFMYLLPFDERRALIEYTLFSETLLTPEEYDAELKQYIEGQLKLTDYKIREEEFGVIPMSDVSTQEFPSAHVVRIGTAGGYTNPATGYTFQNTQRRLKKLVENLERTGSPRAEEGWFQKRFLFYASVLLNVLEQKRHSAADFFASLYRKNPPARVFSFLDGDTNLWEEIKLMNTVPKAKFIAAVGAVLLRKLKARFIYQPRP</sequence>
<gene>
    <name evidence="1" type="ORF">ACFSR2_19745</name>
</gene>
<name>A0ABW5JBG4_9BACT</name>
<dbReference type="Pfam" id="PF05834">
    <property type="entry name" value="Lycopene_cycl"/>
    <property type="match status" value="1"/>
</dbReference>
<reference evidence="2" key="1">
    <citation type="journal article" date="2019" name="Int. J. Syst. Evol. Microbiol.">
        <title>The Global Catalogue of Microorganisms (GCM) 10K type strain sequencing project: providing services to taxonomists for standard genome sequencing and annotation.</title>
        <authorList>
            <consortium name="The Broad Institute Genomics Platform"/>
            <consortium name="The Broad Institute Genome Sequencing Center for Infectious Disease"/>
            <person name="Wu L."/>
            <person name="Ma J."/>
        </authorList>
    </citation>
    <scope>NUCLEOTIDE SEQUENCE [LARGE SCALE GENOMIC DNA]</scope>
    <source>
        <strain evidence="2">KCTC 52344</strain>
    </source>
</reference>
<dbReference type="RefSeq" id="WP_340239314.1">
    <property type="nucleotide sequence ID" value="NZ_JBBEWC010000012.1"/>
</dbReference>
<dbReference type="SUPFAM" id="SSF51905">
    <property type="entry name" value="FAD/NAD(P)-binding domain"/>
    <property type="match status" value="1"/>
</dbReference>